<feature type="signal peptide" evidence="1">
    <location>
        <begin position="1"/>
        <end position="18"/>
    </location>
</feature>
<evidence type="ECO:0000256" key="1">
    <source>
        <dbReference type="SAM" id="SignalP"/>
    </source>
</evidence>
<dbReference type="EMBL" id="JAQQWI010000007">
    <property type="protein sequence ID" value="KAK8027349.1"/>
    <property type="molecule type" value="Genomic_DNA"/>
</dbReference>
<keyword evidence="3" id="KW-1185">Reference proteome</keyword>
<dbReference type="Proteomes" id="UP001396898">
    <property type="component" value="Unassembled WGS sequence"/>
</dbReference>
<name>A0ABR1S679_9PEZI</name>
<protein>
    <submittedName>
        <fullName evidence="2">Uncharacterized protein</fullName>
    </submittedName>
</protein>
<gene>
    <name evidence="2" type="ORF">PG991_004405</name>
</gene>
<reference evidence="2 3" key="1">
    <citation type="submission" date="2023-01" db="EMBL/GenBank/DDBJ databases">
        <title>Analysis of 21 Apiospora genomes using comparative genomics revels a genus with tremendous synthesis potential of carbohydrate active enzymes and secondary metabolites.</title>
        <authorList>
            <person name="Sorensen T."/>
        </authorList>
    </citation>
    <scope>NUCLEOTIDE SEQUENCE [LARGE SCALE GENOMIC DNA]</scope>
    <source>
        <strain evidence="2 3">CBS 20057</strain>
    </source>
</reference>
<evidence type="ECO:0000313" key="2">
    <source>
        <dbReference type="EMBL" id="KAK8027349.1"/>
    </source>
</evidence>
<organism evidence="2 3">
    <name type="scientific">Apiospora marii</name>
    <dbReference type="NCBI Taxonomy" id="335849"/>
    <lineage>
        <taxon>Eukaryota</taxon>
        <taxon>Fungi</taxon>
        <taxon>Dikarya</taxon>
        <taxon>Ascomycota</taxon>
        <taxon>Pezizomycotina</taxon>
        <taxon>Sordariomycetes</taxon>
        <taxon>Xylariomycetidae</taxon>
        <taxon>Amphisphaeriales</taxon>
        <taxon>Apiosporaceae</taxon>
        <taxon>Apiospora</taxon>
    </lineage>
</organism>
<comment type="caution">
    <text evidence="2">The sequence shown here is derived from an EMBL/GenBank/DDBJ whole genome shotgun (WGS) entry which is preliminary data.</text>
</comment>
<keyword evidence="1" id="KW-0732">Signal</keyword>
<proteinExistence type="predicted"/>
<accession>A0ABR1S679</accession>
<sequence>MRLSAMFVVQSISGLVAAMEKYAPLPNVTLHQRQATGCEGTYGAGAQFCGGASSRFCFKPNLGQTCCPDNGYCDKGFYCAPVAKYCCAERSCTQGEDLVTCARNAGFVLPASLACSTAGYASAGLTTGVTAVTPSLPPSPTDIPPNFGVVTTADVASVQTVDEQSVTAPEPNGGDGFTAPTTIFAGTSNFDVPSATTISNATTTPYIQVSAAGRHAMARFGTSALVWISVALGVRVVA</sequence>
<evidence type="ECO:0000313" key="3">
    <source>
        <dbReference type="Proteomes" id="UP001396898"/>
    </source>
</evidence>
<feature type="chain" id="PRO_5045870823" evidence="1">
    <location>
        <begin position="19"/>
        <end position="238"/>
    </location>
</feature>